<dbReference type="EnsemblPlants" id="Pp3c6_23220V3.1">
    <property type="protein sequence ID" value="PAC:32975306.CDS.1"/>
    <property type="gene ID" value="Pp3c6_23220"/>
</dbReference>
<reference evidence="1 3" key="1">
    <citation type="journal article" date="2008" name="Science">
        <title>The Physcomitrella genome reveals evolutionary insights into the conquest of land by plants.</title>
        <authorList>
            <person name="Rensing S."/>
            <person name="Lang D."/>
            <person name="Zimmer A."/>
            <person name="Terry A."/>
            <person name="Salamov A."/>
            <person name="Shapiro H."/>
            <person name="Nishiyama T."/>
            <person name="Perroud P.-F."/>
            <person name="Lindquist E."/>
            <person name="Kamisugi Y."/>
            <person name="Tanahashi T."/>
            <person name="Sakakibara K."/>
            <person name="Fujita T."/>
            <person name="Oishi K."/>
            <person name="Shin-I T."/>
            <person name="Kuroki Y."/>
            <person name="Toyoda A."/>
            <person name="Suzuki Y."/>
            <person name="Hashimoto A."/>
            <person name="Yamaguchi K."/>
            <person name="Sugano A."/>
            <person name="Kohara Y."/>
            <person name="Fujiyama A."/>
            <person name="Anterola A."/>
            <person name="Aoki S."/>
            <person name="Ashton N."/>
            <person name="Barbazuk W.B."/>
            <person name="Barker E."/>
            <person name="Bennetzen J."/>
            <person name="Bezanilla M."/>
            <person name="Blankenship R."/>
            <person name="Cho S.H."/>
            <person name="Dutcher S."/>
            <person name="Estelle M."/>
            <person name="Fawcett J.A."/>
            <person name="Gundlach H."/>
            <person name="Hanada K."/>
            <person name="Heyl A."/>
            <person name="Hicks K.A."/>
            <person name="Hugh J."/>
            <person name="Lohr M."/>
            <person name="Mayer K."/>
            <person name="Melkozernov A."/>
            <person name="Murata T."/>
            <person name="Nelson D."/>
            <person name="Pils B."/>
            <person name="Prigge M."/>
            <person name="Reiss B."/>
            <person name="Renner T."/>
            <person name="Rombauts S."/>
            <person name="Rushton P."/>
            <person name="Sanderfoot A."/>
            <person name="Schween G."/>
            <person name="Shiu S.-H."/>
            <person name="Stueber K."/>
            <person name="Theodoulou F.L."/>
            <person name="Tu H."/>
            <person name="Van de Peer Y."/>
            <person name="Verrier P.J."/>
            <person name="Waters E."/>
            <person name="Wood A."/>
            <person name="Yang L."/>
            <person name="Cove D."/>
            <person name="Cuming A."/>
            <person name="Hasebe M."/>
            <person name="Lucas S."/>
            <person name="Mishler D.B."/>
            <person name="Reski R."/>
            <person name="Grigoriev I."/>
            <person name="Quatrano R.S."/>
            <person name="Boore J.L."/>
        </authorList>
    </citation>
    <scope>NUCLEOTIDE SEQUENCE [LARGE SCALE GENOMIC DNA]</scope>
    <source>
        <strain evidence="2 3">cv. Gransden 2004</strain>
    </source>
</reference>
<name>A0A2K1KGS7_PHYPA</name>
<evidence type="ECO:0000313" key="2">
    <source>
        <dbReference type="EnsemblPlants" id="PAC:32975306.CDS.1"/>
    </source>
</evidence>
<gene>
    <name evidence="1" type="ORF">PHYPA_009362</name>
</gene>
<dbReference type="InParanoid" id="A0A2K1KGS7"/>
<dbReference type="AlphaFoldDB" id="A0A2K1KGS7"/>
<proteinExistence type="predicted"/>
<protein>
    <submittedName>
        <fullName evidence="1 2">Uncharacterized protein</fullName>
    </submittedName>
</protein>
<sequence>MAAVSFFVLARASVVSMRAALRMASASFCRFLISPELSRTPMSLDRMASSRESMTFATGLNQMLSRATMRSKNCTAMIGSVKLKSKILPLGSFSISSAKAGNTMSALNAINVACFINAFCEAPSFTLRIACFTLPSSSDSDAIPARTSRAFLATRSAAALFPKAPTLTSCWLLKPVDLSLAGTTAIAAAELAMAAIAAITSQPIEYAESLR</sequence>
<keyword evidence="3" id="KW-1185">Reference proteome</keyword>
<dbReference type="Gramene" id="Pp3c6_23220V3.1">
    <property type="protein sequence ID" value="PAC:32975306.CDS.1"/>
    <property type="gene ID" value="Pp3c6_23220"/>
</dbReference>
<reference evidence="1 3" key="2">
    <citation type="journal article" date="2018" name="Plant J.">
        <title>The Physcomitrella patens chromosome-scale assembly reveals moss genome structure and evolution.</title>
        <authorList>
            <person name="Lang D."/>
            <person name="Ullrich K.K."/>
            <person name="Murat F."/>
            <person name="Fuchs J."/>
            <person name="Jenkins J."/>
            <person name="Haas F.B."/>
            <person name="Piednoel M."/>
            <person name="Gundlach H."/>
            <person name="Van Bel M."/>
            <person name="Meyberg R."/>
            <person name="Vives C."/>
            <person name="Morata J."/>
            <person name="Symeonidi A."/>
            <person name="Hiss M."/>
            <person name="Muchero W."/>
            <person name="Kamisugi Y."/>
            <person name="Saleh O."/>
            <person name="Blanc G."/>
            <person name="Decker E.L."/>
            <person name="van Gessel N."/>
            <person name="Grimwood J."/>
            <person name="Hayes R.D."/>
            <person name="Graham S.W."/>
            <person name="Gunter L.E."/>
            <person name="McDaniel S.F."/>
            <person name="Hoernstein S.N.W."/>
            <person name="Larsson A."/>
            <person name="Li F.W."/>
            <person name="Perroud P.F."/>
            <person name="Phillips J."/>
            <person name="Ranjan P."/>
            <person name="Rokshar D.S."/>
            <person name="Rothfels C.J."/>
            <person name="Schneider L."/>
            <person name="Shu S."/>
            <person name="Stevenson D.W."/>
            <person name="Thummler F."/>
            <person name="Tillich M."/>
            <person name="Villarreal Aguilar J.C."/>
            <person name="Widiez T."/>
            <person name="Wong G.K."/>
            <person name="Wymore A."/>
            <person name="Zhang Y."/>
            <person name="Zimmer A.D."/>
            <person name="Quatrano R.S."/>
            <person name="Mayer K.F.X."/>
            <person name="Goodstein D."/>
            <person name="Casacuberta J.M."/>
            <person name="Vandepoele K."/>
            <person name="Reski R."/>
            <person name="Cuming A.C."/>
            <person name="Tuskan G.A."/>
            <person name="Maumus F."/>
            <person name="Salse J."/>
            <person name="Schmutz J."/>
            <person name="Rensing S.A."/>
        </authorList>
    </citation>
    <scope>NUCLEOTIDE SEQUENCE [LARGE SCALE GENOMIC DNA]</scope>
    <source>
        <strain evidence="2 3">cv. Gransden 2004</strain>
    </source>
</reference>
<evidence type="ECO:0000313" key="1">
    <source>
        <dbReference type="EMBL" id="PNR52987.1"/>
    </source>
</evidence>
<dbReference type="Proteomes" id="UP000006727">
    <property type="component" value="Chromosome 6"/>
</dbReference>
<organism evidence="1">
    <name type="scientific">Physcomitrium patens</name>
    <name type="common">Spreading-leaved earth moss</name>
    <name type="synonym">Physcomitrella patens</name>
    <dbReference type="NCBI Taxonomy" id="3218"/>
    <lineage>
        <taxon>Eukaryota</taxon>
        <taxon>Viridiplantae</taxon>
        <taxon>Streptophyta</taxon>
        <taxon>Embryophyta</taxon>
        <taxon>Bryophyta</taxon>
        <taxon>Bryophytina</taxon>
        <taxon>Bryopsida</taxon>
        <taxon>Funariidae</taxon>
        <taxon>Funariales</taxon>
        <taxon>Funariaceae</taxon>
        <taxon>Physcomitrium</taxon>
    </lineage>
</organism>
<evidence type="ECO:0000313" key="3">
    <source>
        <dbReference type="Proteomes" id="UP000006727"/>
    </source>
</evidence>
<accession>A0A2K1KGS7</accession>
<dbReference type="EMBL" id="ABEU02000006">
    <property type="protein sequence ID" value="PNR52987.1"/>
    <property type="molecule type" value="Genomic_DNA"/>
</dbReference>
<reference evidence="2" key="3">
    <citation type="submission" date="2020-12" db="UniProtKB">
        <authorList>
            <consortium name="EnsemblPlants"/>
        </authorList>
    </citation>
    <scope>IDENTIFICATION</scope>
</reference>